<dbReference type="NCBIfam" id="NF009152">
    <property type="entry name" value="PRK12497.2-4"/>
    <property type="match status" value="1"/>
</dbReference>
<name>A0ABX5VCJ8_9BACT</name>
<proteinExistence type="inferred from homology"/>
<evidence type="ECO:0000256" key="2">
    <source>
        <dbReference type="HAMAP-Rule" id="MF_00048"/>
    </source>
</evidence>
<evidence type="ECO:0000313" key="3">
    <source>
        <dbReference type="EMBL" id="QCT95287.1"/>
    </source>
</evidence>
<organism evidence="3 4">
    <name type="scientific">Caminibacter mediatlanticus TB-2</name>
    <dbReference type="NCBI Taxonomy" id="391592"/>
    <lineage>
        <taxon>Bacteria</taxon>
        <taxon>Pseudomonadati</taxon>
        <taxon>Campylobacterota</taxon>
        <taxon>Epsilonproteobacteria</taxon>
        <taxon>Nautiliales</taxon>
        <taxon>Nautiliaceae</taxon>
        <taxon>Caminibacter</taxon>
    </lineage>
</organism>
<dbReference type="PANTHER" id="PTHR34039">
    <property type="entry name" value="UPF0102 PROTEIN YRAN"/>
    <property type="match status" value="1"/>
</dbReference>
<dbReference type="Gene3D" id="3.40.1350.10">
    <property type="match status" value="1"/>
</dbReference>
<reference evidence="3 4" key="1">
    <citation type="submission" date="2019-05" db="EMBL/GenBank/DDBJ databases">
        <title>A comparative analysis of the Nautiliaceae.</title>
        <authorList>
            <person name="Grosche A."/>
            <person name="Smedile F."/>
            <person name="Vetriani C."/>
        </authorList>
    </citation>
    <scope>NUCLEOTIDE SEQUENCE [LARGE SCALE GENOMIC DNA]</scope>
    <source>
        <strain evidence="3 4">TB-2</strain>
    </source>
</reference>
<dbReference type="SUPFAM" id="SSF52980">
    <property type="entry name" value="Restriction endonuclease-like"/>
    <property type="match status" value="1"/>
</dbReference>
<protein>
    <recommendedName>
        <fullName evidence="2">UPF0102 protein FE773_08800</fullName>
    </recommendedName>
</protein>
<evidence type="ECO:0000256" key="1">
    <source>
        <dbReference type="ARBA" id="ARBA00006738"/>
    </source>
</evidence>
<dbReference type="EMBL" id="CP040463">
    <property type="protein sequence ID" value="QCT95287.1"/>
    <property type="molecule type" value="Genomic_DNA"/>
</dbReference>
<accession>A0ABX5VCJ8</accession>
<dbReference type="PANTHER" id="PTHR34039:SF1">
    <property type="entry name" value="UPF0102 PROTEIN YRAN"/>
    <property type="match status" value="1"/>
</dbReference>
<evidence type="ECO:0000313" key="4">
    <source>
        <dbReference type="Proteomes" id="UP000306825"/>
    </source>
</evidence>
<dbReference type="Pfam" id="PF02021">
    <property type="entry name" value="UPF0102"/>
    <property type="match status" value="1"/>
</dbReference>
<comment type="similarity">
    <text evidence="1 2">Belongs to the UPF0102 family.</text>
</comment>
<dbReference type="Proteomes" id="UP000306825">
    <property type="component" value="Chromosome"/>
</dbReference>
<keyword evidence="4" id="KW-1185">Reference proteome</keyword>
<dbReference type="InterPro" id="IPR011856">
    <property type="entry name" value="tRNA_endonuc-like_dom_sf"/>
</dbReference>
<gene>
    <name evidence="3" type="ORF">FE773_08800</name>
</gene>
<dbReference type="HAMAP" id="MF_00048">
    <property type="entry name" value="UPF0102"/>
    <property type="match status" value="1"/>
</dbReference>
<sequence>MNSKSKGNIAEKKAKEYLLNKKFRIVETNFYCKGGEIDIIAYKNDVIHFIEVKSGNSFEPIYNITRTKLNRIIKCAYFYLQKHKINLDFCIDAIIIKNNQIEFIENLTL</sequence>
<dbReference type="InterPro" id="IPR011335">
    <property type="entry name" value="Restrct_endonuc-II-like"/>
</dbReference>
<dbReference type="InterPro" id="IPR003509">
    <property type="entry name" value="UPF0102_YraN-like"/>
</dbReference>
<dbReference type="RefSeq" id="WP_138323848.1">
    <property type="nucleotide sequence ID" value="NZ_CP040463.1"/>
</dbReference>